<dbReference type="InterPro" id="IPR029058">
    <property type="entry name" value="AB_hydrolase_fold"/>
</dbReference>
<dbReference type="InterPro" id="IPR013222">
    <property type="entry name" value="Glyco_hyd_98_carb-bd"/>
</dbReference>
<dbReference type="InterPro" id="IPR050261">
    <property type="entry name" value="FrsA_esterase"/>
</dbReference>
<feature type="chain" id="PRO_5045976268" evidence="1">
    <location>
        <begin position="20"/>
        <end position="733"/>
    </location>
</feature>
<reference evidence="3 4" key="1">
    <citation type="submission" date="2023-02" db="EMBL/GenBank/DDBJ databases">
        <title>Genome sequence of Lentisphaera profundi SAORIC-696.</title>
        <authorList>
            <person name="Kim e."/>
            <person name="Cho J.-C."/>
            <person name="Choi A."/>
            <person name="Kang I."/>
        </authorList>
    </citation>
    <scope>NUCLEOTIDE SEQUENCE [LARGE SCALE GENOMIC DNA]</scope>
    <source>
        <strain evidence="3 4">SAORIC-696</strain>
    </source>
</reference>
<dbReference type="Gene3D" id="2.60.120.1060">
    <property type="entry name" value="NPCBM/NEW2 domain"/>
    <property type="match status" value="1"/>
</dbReference>
<dbReference type="SUPFAM" id="SSF53474">
    <property type="entry name" value="alpha/beta-Hydrolases"/>
    <property type="match status" value="1"/>
</dbReference>
<evidence type="ECO:0000259" key="2">
    <source>
        <dbReference type="SMART" id="SM00776"/>
    </source>
</evidence>
<dbReference type="SMART" id="SM00776">
    <property type="entry name" value="NPCBM"/>
    <property type="match status" value="1"/>
</dbReference>
<feature type="signal peptide" evidence="1">
    <location>
        <begin position="1"/>
        <end position="19"/>
    </location>
</feature>
<proteinExistence type="predicted"/>
<evidence type="ECO:0000313" key="4">
    <source>
        <dbReference type="Proteomes" id="UP001214250"/>
    </source>
</evidence>
<dbReference type="Proteomes" id="UP001214250">
    <property type="component" value="Chromosome 1"/>
</dbReference>
<evidence type="ECO:0000256" key="1">
    <source>
        <dbReference type="SAM" id="SignalP"/>
    </source>
</evidence>
<dbReference type="SUPFAM" id="SSF49785">
    <property type="entry name" value="Galactose-binding domain-like"/>
    <property type="match status" value="1"/>
</dbReference>
<dbReference type="InterPro" id="IPR038637">
    <property type="entry name" value="NPCBM_sf"/>
</dbReference>
<protein>
    <submittedName>
        <fullName evidence="3">NPCBM/NEW2 domain-containing protein</fullName>
    </submittedName>
</protein>
<feature type="domain" description="Glycosyl hydrolase family 98 putative carbohydrate-binding module" evidence="2">
    <location>
        <begin position="583"/>
        <end position="721"/>
    </location>
</feature>
<keyword evidence="4" id="KW-1185">Reference proteome</keyword>
<organism evidence="3 4">
    <name type="scientific">Lentisphaera profundi</name>
    <dbReference type="NCBI Taxonomy" id="1658616"/>
    <lineage>
        <taxon>Bacteria</taxon>
        <taxon>Pseudomonadati</taxon>
        <taxon>Lentisphaerota</taxon>
        <taxon>Lentisphaeria</taxon>
        <taxon>Lentisphaerales</taxon>
        <taxon>Lentisphaeraceae</taxon>
        <taxon>Lentisphaera</taxon>
    </lineage>
</organism>
<dbReference type="InterPro" id="IPR008979">
    <property type="entry name" value="Galactose-bd-like_sf"/>
</dbReference>
<dbReference type="Pfam" id="PF08305">
    <property type="entry name" value="NPCBM"/>
    <property type="match status" value="1"/>
</dbReference>
<accession>A0ABY7VWT8</accession>
<dbReference type="EMBL" id="CP117811">
    <property type="protein sequence ID" value="WDE97194.1"/>
    <property type="molecule type" value="Genomic_DNA"/>
</dbReference>
<dbReference type="Pfam" id="PF01738">
    <property type="entry name" value="DLH"/>
    <property type="match status" value="1"/>
</dbReference>
<dbReference type="PANTHER" id="PTHR22946:SF0">
    <property type="entry name" value="DIENELACTONE HYDROLASE DOMAIN-CONTAINING PROTEIN"/>
    <property type="match status" value="1"/>
</dbReference>
<dbReference type="PANTHER" id="PTHR22946">
    <property type="entry name" value="DIENELACTONE HYDROLASE DOMAIN-CONTAINING PROTEIN-RELATED"/>
    <property type="match status" value="1"/>
</dbReference>
<dbReference type="Gene3D" id="3.40.50.1820">
    <property type="entry name" value="alpha/beta hydrolase"/>
    <property type="match status" value="1"/>
</dbReference>
<keyword evidence="1" id="KW-0732">Signal</keyword>
<gene>
    <name evidence="3" type="ORF">PQO03_04395</name>
</gene>
<evidence type="ECO:0000313" key="3">
    <source>
        <dbReference type="EMBL" id="WDE97194.1"/>
    </source>
</evidence>
<sequence length="733" mass="81442">MKTLISLASLIFLSSWLVAQDLPRPPDVWKDYNPDKGDFKEQIVLEETKDGIYYKEAYISAYVNGIELRVFCKYAVKAGAKKAPGLMNTHGWMGGPSIDFGYVKEGWAVLSHDYSGLTKRTHHTKYPDSLGHGHMDARDKGFKLIYDRMPDGSQTTDPKATSHYLWNAIQRRALSYLLAQKEVDSRRIGAKGYSYGGTIMWNMAMDSRVKAVVAYFGIGWITYYRDRSVWKYNLPFSAVKKSPGQELFLSALAPQAHAPHITAATLWLSGTNDHHGGHERGCDTFKSFKADVPWDFAMQARGHHNTEKLGDDTKIWLEKHVLGKDRFWPQRAKSKVVLNADGVPELHLTPGNPEQIKTVEIYKCLKTANNIARVWSDVDSTRVGNSWVAKLAVFNVDDYLFSYANIRYKNNSVVSSDFEAVIPSSLGKAVANAKKSDMISEGTGQWKDVGPAEGVGGVKGFRPLNNRLGTYSRQFADPQWQAPRNSDLSFKFYCTQPQKLKFAVNKGWEADIEMTASNDWQTMLIPADQMRIPAKQIALKAWSLAEIISIKALKGADITKVIFADFKWVASTGTSSKAPAKVVDGKVYLNQYMASKTETFWQVMDDKSVEGKKKISLSGVTYDRGLGVHANSKIVFPLDGEYSKFHVVPGPDDAHNGTVEMKILLDGKQVFSSGLVTKASYKAKPVSLSVKGAKELTLIVTDGGNGKGGDHASWADAYLIPLKTNPNSNDKKD</sequence>
<dbReference type="InterPro" id="IPR002925">
    <property type="entry name" value="Dienelactn_hydro"/>
</dbReference>
<name>A0ABY7VWT8_9BACT</name>
<dbReference type="RefSeq" id="WP_274151431.1">
    <property type="nucleotide sequence ID" value="NZ_CP117811.1"/>
</dbReference>